<keyword evidence="1" id="KW-0812">Transmembrane</keyword>
<dbReference type="HOGENOM" id="CLU_083816_1_0_11"/>
<accession>C7NKU6</accession>
<proteinExistence type="predicted"/>
<dbReference type="AlphaFoldDB" id="C7NKU6"/>
<gene>
    <name evidence="2" type="ordered locus">Ksed_20430</name>
</gene>
<dbReference type="EMBL" id="CP001686">
    <property type="protein sequence ID" value="ACV07037.1"/>
    <property type="molecule type" value="Genomic_DNA"/>
</dbReference>
<dbReference type="RefSeq" id="WP_015779976.1">
    <property type="nucleotide sequence ID" value="NC_013169.1"/>
</dbReference>
<dbReference type="KEGG" id="kse:Ksed_20430"/>
<evidence type="ECO:0000313" key="3">
    <source>
        <dbReference type="Proteomes" id="UP000006666"/>
    </source>
</evidence>
<name>C7NKU6_KYTSD</name>
<evidence type="ECO:0000313" key="2">
    <source>
        <dbReference type="EMBL" id="ACV07037.1"/>
    </source>
</evidence>
<keyword evidence="1" id="KW-1133">Transmembrane helix</keyword>
<evidence type="ECO:0008006" key="4">
    <source>
        <dbReference type="Google" id="ProtNLM"/>
    </source>
</evidence>
<protein>
    <recommendedName>
        <fullName evidence="4">DUF4245 domain-containing protein</fullName>
    </recommendedName>
</protein>
<dbReference type="InterPro" id="IPR025339">
    <property type="entry name" value="DUF4245"/>
</dbReference>
<sequence length="208" mass="22905">MTDRTPQPPAPQRRRGMGSWRSMIWSSLIVVGIVLVWVAMVARPDQLPERTVDARQQTMTTQRELGRDVVEAVDLPQEWNATHAQLRDEGKDRVWHVTYSTPQGKHLSLDQRIVAAEGERAGIEPWIDLKTGEAQEEGTLEADGRTWQLTLRPDPERRSAVLADAPDDTAVVVSGDAPEEELRTLVEALRFEGSSAPAPAGEGSPSAG</sequence>
<feature type="transmembrane region" description="Helical" evidence="1">
    <location>
        <begin position="23"/>
        <end position="42"/>
    </location>
</feature>
<keyword evidence="3" id="KW-1185">Reference proteome</keyword>
<dbReference type="Pfam" id="PF14030">
    <property type="entry name" value="DUF4245"/>
    <property type="match status" value="1"/>
</dbReference>
<dbReference type="Proteomes" id="UP000006666">
    <property type="component" value="Chromosome"/>
</dbReference>
<evidence type="ECO:0000256" key="1">
    <source>
        <dbReference type="SAM" id="Phobius"/>
    </source>
</evidence>
<keyword evidence="1" id="KW-0472">Membrane</keyword>
<organism evidence="2 3">
    <name type="scientific">Kytococcus sedentarius (strain ATCC 14392 / DSM 20547 / JCM 11482 / CCUG 33030 / NBRC 15357 / NCTC 11040 / CCM 314 / 541)</name>
    <name type="common">Micrococcus sedentarius</name>
    <dbReference type="NCBI Taxonomy" id="478801"/>
    <lineage>
        <taxon>Bacteria</taxon>
        <taxon>Bacillati</taxon>
        <taxon>Actinomycetota</taxon>
        <taxon>Actinomycetes</taxon>
        <taxon>Micrococcales</taxon>
        <taxon>Kytococcaceae</taxon>
        <taxon>Kytococcus</taxon>
    </lineage>
</organism>
<dbReference type="STRING" id="478801.Ksed_20430"/>
<reference evidence="2 3" key="1">
    <citation type="journal article" date="2009" name="Stand. Genomic Sci.">
        <title>Complete genome sequence of Kytococcus sedentarius type strain (541).</title>
        <authorList>
            <person name="Sims D."/>
            <person name="Brettin T."/>
            <person name="Detter J.C."/>
            <person name="Han C."/>
            <person name="Lapidus A."/>
            <person name="Copeland A."/>
            <person name="Glavina Del Rio T."/>
            <person name="Nolan M."/>
            <person name="Chen F."/>
            <person name="Lucas S."/>
            <person name="Tice H."/>
            <person name="Cheng J.F."/>
            <person name="Bruce D."/>
            <person name="Goodwin L."/>
            <person name="Pitluck S."/>
            <person name="Ovchinnikova G."/>
            <person name="Pati A."/>
            <person name="Ivanova N."/>
            <person name="Mavrommatis K."/>
            <person name="Chen A."/>
            <person name="Palaniappan K."/>
            <person name="D'haeseleer P."/>
            <person name="Chain P."/>
            <person name="Bristow J."/>
            <person name="Eisen J.A."/>
            <person name="Markowitz V."/>
            <person name="Hugenholtz P."/>
            <person name="Schneider S."/>
            <person name="Goker M."/>
            <person name="Pukall R."/>
            <person name="Kyrpides N.C."/>
            <person name="Klenk H.P."/>
        </authorList>
    </citation>
    <scope>NUCLEOTIDE SEQUENCE [LARGE SCALE GENOMIC DNA]</scope>
    <source>
        <strain evidence="3">ATCC 14392 / DSM 20547 / JCM 11482 / CCUG 33030 / NBRC 15357 / NCTC 11040 / CCM 314 / 541</strain>
    </source>
</reference>